<reference evidence="4 5" key="1">
    <citation type="submission" date="2018-07" db="EMBL/GenBank/DDBJ databases">
        <title>Genomic Encyclopedia of Type Strains, Phase IV (KMG-IV): sequencing the most valuable type-strain genomes for metagenomic binning, comparative biology and taxonomic classification.</title>
        <authorList>
            <person name="Goeker M."/>
        </authorList>
    </citation>
    <scope>NUCLEOTIDE SEQUENCE [LARGE SCALE GENOMIC DNA]</scope>
    <source>
        <strain evidence="4 5">DSM 44952</strain>
    </source>
</reference>
<dbReference type="OrthoDB" id="4726108at2"/>
<evidence type="ECO:0000256" key="1">
    <source>
        <dbReference type="ARBA" id="ARBA00023125"/>
    </source>
</evidence>
<feature type="domain" description="HTH tetR-type" evidence="3">
    <location>
        <begin position="17"/>
        <end position="77"/>
    </location>
</feature>
<dbReference type="Pfam" id="PF17926">
    <property type="entry name" value="TetR_C_21"/>
    <property type="match status" value="1"/>
</dbReference>
<dbReference type="RefSeq" id="WP_068014013.1">
    <property type="nucleotide sequence ID" value="NZ_QQAZ01000007.1"/>
</dbReference>
<gene>
    <name evidence="4" type="ORF">DFR68_107335</name>
</gene>
<dbReference type="Gene3D" id="1.10.357.10">
    <property type="entry name" value="Tetracycline Repressor, domain 2"/>
    <property type="match status" value="1"/>
</dbReference>
<evidence type="ECO:0000256" key="2">
    <source>
        <dbReference type="PROSITE-ProRule" id="PRU00335"/>
    </source>
</evidence>
<dbReference type="InterPro" id="IPR050109">
    <property type="entry name" value="HTH-type_TetR-like_transc_reg"/>
</dbReference>
<dbReference type="GO" id="GO:0003677">
    <property type="term" value="F:DNA binding"/>
    <property type="evidence" value="ECO:0007669"/>
    <property type="project" value="UniProtKB-UniRule"/>
</dbReference>
<dbReference type="InterPro" id="IPR036271">
    <property type="entry name" value="Tet_transcr_reg_TetR-rel_C_sf"/>
</dbReference>
<dbReference type="PANTHER" id="PTHR30328">
    <property type="entry name" value="TRANSCRIPTIONAL REPRESSOR"/>
    <property type="match status" value="1"/>
</dbReference>
<organism evidence="4 5">
    <name type="scientific">Nocardia mexicana</name>
    <dbReference type="NCBI Taxonomy" id="279262"/>
    <lineage>
        <taxon>Bacteria</taxon>
        <taxon>Bacillati</taxon>
        <taxon>Actinomycetota</taxon>
        <taxon>Actinomycetes</taxon>
        <taxon>Mycobacteriales</taxon>
        <taxon>Nocardiaceae</taxon>
        <taxon>Nocardia</taxon>
    </lineage>
</organism>
<proteinExistence type="predicted"/>
<dbReference type="STRING" id="1210089.GCA_001613165_00825"/>
<dbReference type="GO" id="GO:0006355">
    <property type="term" value="P:regulation of DNA-templated transcription"/>
    <property type="evidence" value="ECO:0007669"/>
    <property type="project" value="UniProtKB-ARBA"/>
</dbReference>
<accession>A0A370H2E2</accession>
<comment type="caution">
    <text evidence="4">The sequence shown here is derived from an EMBL/GenBank/DDBJ whole genome shotgun (WGS) entry which is preliminary data.</text>
</comment>
<dbReference type="Proteomes" id="UP000255355">
    <property type="component" value="Unassembled WGS sequence"/>
</dbReference>
<evidence type="ECO:0000313" key="4">
    <source>
        <dbReference type="EMBL" id="RDI49207.1"/>
    </source>
</evidence>
<keyword evidence="1 2" id="KW-0238">DNA-binding</keyword>
<protein>
    <submittedName>
        <fullName evidence="4">TetR family transcriptional regulator</fullName>
    </submittedName>
</protein>
<dbReference type="PRINTS" id="PR00455">
    <property type="entry name" value="HTHTETR"/>
</dbReference>
<dbReference type="Pfam" id="PF00440">
    <property type="entry name" value="TetR_N"/>
    <property type="match status" value="1"/>
</dbReference>
<dbReference type="PANTHER" id="PTHR30328:SF54">
    <property type="entry name" value="HTH-TYPE TRANSCRIPTIONAL REPRESSOR SCO4008"/>
    <property type="match status" value="1"/>
</dbReference>
<dbReference type="InterPro" id="IPR041467">
    <property type="entry name" value="Sco4008_C"/>
</dbReference>
<dbReference type="InterPro" id="IPR009057">
    <property type="entry name" value="Homeodomain-like_sf"/>
</dbReference>
<dbReference type="AlphaFoldDB" id="A0A370H2E2"/>
<keyword evidence="5" id="KW-1185">Reference proteome</keyword>
<dbReference type="SUPFAM" id="SSF46689">
    <property type="entry name" value="Homeodomain-like"/>
    <property type="match status" value="1"/>
</dbReference>
<feature type="DNA-binding region" description="H-T-H motif" evidence="2">
    <location>
        <begin position="40"/>
        <end position="59"/>
    </location>
</feature>
<sequence>MPTHRTPEPAARVRDAERTKRCLLDAAFDEFSTRGFAGARVSEIAARAGVNKQLITYYFGGKAGLYQALEQQWLEREAHFADPELPMAELAVRYLRQLLADPRGVRMLMWRGLSDHAPSLPSTAEGDLADVGARQARGEIAADLDPAAYHLALQGMVMAPVLMPRVVTELFGMDPQTPEFERRYGEQLRRILIHLAGTNTAEGEQQ</sequence>
<dbReference type="PROSITE" id="PS50977">
    <property type="entry name" value="HTH_TETR_2"/>
    <property type="match status" value="1"/>
</dbReference>
<evidence type="ECO:0000313" key="5">
    <source>
        <dbReference type="Proteomes" id="UP000255355"/>
    </source>
</evidence>
<evidence type="ECO:0000259" key="3">
    <source>
        <dbReference type="PROSITE" id="PS50977"/>
    </source>
</evidence>
<dbReference type="EMBL" id="QQAZ01000007">
    <property type="protein sequence ID" value="RDI49207.1"/>
    <property type="molecule type" value="Genomic_DNA"/>
</dbReference>
<dbReference type="SUPFAM" id="SSF48498">
    <property type="entry name" value="Tetracyclin repressor-like, C-terminal domain"/>
    <property type="match status" value="1"/>
</dbReference>
<name>A0A370H2E2_9NOCA</name>
<dbReference type="InterPro" id="IPR001647">
    <property type="entry name" value="HTH_TetR"/>
</dbReference>